<dbReference type="Pfam" id="PF00155">
    <property type="entry name" value="Aminotran_1_2"/>
    <property type="match status" value="1"/>
</dbReference>
<keyword evidence="15" id="KW-1185">Reference proteome</keyword>
<organism evidence="14 15">
    <name type="scientific">Plasmodium gonderi</name>
    <dbReference type="NCBI Taxonomy" id="77519"/>
    <lineage>
        <taxon>Eukaryota</taxon>
        <taxon>Sar</taxon>
        <taxon>Alveolata</taxon>
        <taxon>Apicomplexa</taxon>
        <taxon>Aconoidasida</taxon>
        <taxon>Haemosporida</taxon>
        <taxon>Plasmodiidae</taxon>
        <taxon>Plasmodium</taxon>
        <taxon>Plasmodium (Plasmodium)</taxon>
    </lineage>
</organism>
<keyword evidence="7" id="KW-0350">Heme biosynthesis</keyword>
<comment type="pathway">
    <text evidence="2">Porphyrin-containing compound metabolism; protoporphyrin-IX biosynthesis; 5-aminolevulinate from glycine: step 1/1.</text>
</comment>
<evidence type="ECO:0000256" key="8">
    <source>
        <dbReference type="ARBA" id="ARBA00023315"/>
    </source>
</evidence>
<keyword evidence="8" id="KW-0012">Acyltransferase</keyword>
<dbReference type="Gene3D" id="3.90.1150.10">
    <property type="entry name" value="Aspartate Aminotransferase, domain 1"/>
    <property type="match status" value="1"/>
</dbReference>
<evidence type="ECO:0000256" key="10">
    <source>
        <dbReference type="ARBA" id="ARBA00031945"/>
    </source>
</evidence>
<dbReference type="OrthoDB" id="10263824at2759"/>
<evidence type="ECO:0000256" key="5">
    <source>
        <dbReference type="ARBA" id="ARBA00022679"/>
    </source>
</evidence>
<dbReference type="GO" id="GO:0006782">
    <property type="term" value="P:protoporphyrinogen IX biosynthetic process"/>
    <property type="evidence" value="ECO:0007669"/>
    <property type="project" value="UniProtKB-UniPathway"/>
</dbReference>
<evidence type="ECO:0000259" key="13">
    <source>
        <dbReference type="Pfam" id="PF00155"/>
    </source>
</evidence>
<evidence type="ECO:0000256" key="11">
    <source>
        <dbReference type="ARBA" id="ARBA00032773"/>
    </source>
</evidence>
<proteinExistence type="inferred from homology"/>
<evidence type="ECO:0000256" key="2">
    <source>
        <dbReference type="ARBA" id="ARBA00005029"/>
    </source>
</evidence>
<comment type="catalytic activity">
    <reaction evidence="12">
        <text>succinyl-CoA + glycine + H(+) = 5-aminolevulinate + CO2 + CoA</text>
        <dbReference type="Rhea" id="RHEA:12921"/>
        <dbReference type="ChEBI" id="CHEBI:15378"/>
        <dbReference type="ChEBI" id="CHEBI:16526"/>
        <dbReference type="ChEBI" id="CHEBI:57287"/>
        <dbReference type="ChEBI" id="CHEBI:57292"/>
        <dbReference type="ChEBI" id="CHEBI:57305"/>
        <dbReference type="ChEBI" id="CHEBI:356416"/>
        <dbReference type="EC" id="2.3.1.37"/>
    </reaction>
</comment>
<comment type="similarity">
    <text evidence="3">Belongs to the class-II pyridoxal-phosphate-dependent aminotransferase family.</text>
</comment>
<dbReference type="RefSeq" id="XP_028546412.1">
    <property type="nucleotide sequence ID" value="XM_028690611.1"/>
</dbReference>
<dbReference type="GO" id="GO:0003870">
    <property type="term" value="F:5-aminolevulinate synthase activity"/>
    <property type="evidence" value="ECO:0007669"/>
    <property type="project" value="UniProtKB-EC"/>
</dbReference>
<evidence type="ECO:0000256" key="3">
    <source>
        <dbReference type="ARBA" id="ARBA00008392"/>
    </source>
</evidence>
<dbReference type="InterPro" id="IPR015424">
    <property type="entry name" value="PyrdxlP-dep_Trfase"/>
</dbReference>
<evidence type="ECO:0000256" key="12">
    <source>
        <dbReference type="ARBA" id="ARBA00047654"/>
    </source>
</evidence>
<comment type="caution">
    <text evidence="14">The sequence shown here is derived from an EMBL/GenBank/DDBJ whole genome shotgun (WGS) entry which is preliminary data.</text>
</comment>
<dbReference type="InterPro" id="IPR015421">
    <property type="entry name" value="PyrdxlP-dep_Trfase_major"/>
</dbReference>
<dbReference type="GO" id="GO:0030170">
    <property type="term" value="F:pyridoxal phosphate binding"/>
    <property type="evidence" value="ECO:0007669"/>
    <property type="project" value="InterPro"/>
</dbReference>
<dbReference type="PANTHER" id="PTHR13693:SF102">
    <property type="entry name" value="2-AMINO-3-KETOBUTYRATE COENZYME A LIGASE, MITOCHONDRIAL"/>
    <property type="match status" value="1"/>
</dbReference>
<feature type="domain" description="Aminotransferase class I/classII large" evidence="13">
    <location>
        <begin position="336"/>
        <end position="684"/>
    </location>
</feature>
<evidence type="ECO:0000313" key="15">
    <source>
        <dbReference type="Proteomes" id="UP000195521"/>
    </source>
</evidence>
<keyword evidence="5" id="KW-0808">Transferase</keyword>
<dbReference type="FunFam" id="3.40.640.10:FF:000006">
    <property type="entry name" value="5-aminolevulinate synthase, mitochondrial"/>
    <property type="match status" value="1"/>
</dbReference>
<protein>
    <recommendedName>
        <fullName evidence="4">5-aminolevulinate synthase</fullName>
        <ecNumber evidence="4">2.3.1.37</ecNumber>
    </recommendedName>
    <alternativeName>
        <fullName evidence="9">5-aminolevulinic acid synthase</fullName>
    </alternativeName>
    <alternativeName>
        <fullName evidence="10">Delta-ALA synthase</fullName>
    </alternativeName>
    <alternativeName>
        <fullName evidence="11">Delta-aminolevulinate synthase</fullName>
    </alternativeName>
</protein>
<dbReference type="EMBL" id="BDQF01000015">
    <property type="protein sequence ID" value="GAW83823.1"/>
    <property type="molecule type" value="Genomic_DNA"/>
</dbReference>
<dbReference type="GO" id="GO:0005739">
    <property type="term" value="C:mitochondrion"/>
    <property type="evidence" value="ECO:0007669"/>
    <property type="project" value="TreeGrafter"/>
</dbReference>
<dbReference type="NCBIfam" id="TIGR01821">
    <property type="entry name" value="5aminolev_synth"/>
    <property type="match status" value="1"/>
</dbReference>
<evidence type="ECO:0000256" key="6">
    <source>
        <dbReference type="ARBA" id="ARBA00022898"/>
    </source>
</evidence>
<comment type="cofactor">
    <cofactor evidence="1">
        <name>pyridoxal 5'-phosphate</name>
        <dbReference type="ChEBI" id="CHEBI:597326"/>
    </cofactor>
</comment>
<dbReference type="CDD" id="cd06454">
    <property type="entry name" value="KBL_like"/>
    <property type="match status" value="1"/>
</dbReference>
<sequence length="707" mass="81441">MRKKKTLKVSINEIKKYCPFIKNVQLFYNSNENKNNVVLSVMSNLCPIGKAINEKHLIIIDNKSKINIFKILRKSNIISRHLVDSLDTDNEEIDIKTTAKCDEEGSPNKIGTGNTCRSSYGITTNFRRNYDNTRTKAHGTYEEEHTSHEACLCDRWNINYTRTNMHPIVENKQSSLLTEEGDSNILFHNQCSKDLKELINKLFLDKRYRVFTILNKCRKYYPNVYIENNKLFLPSFYEFYQKFGYKPCIGNVTYRVKGNFDLPMNGLNSITNGSEHMQCSEQNLSYKGDERHRNKGEESKLLNKGCTLIISSKKEDENMWNIWNLNATRSKTTNEKTVVWCSNDYLCLSNNQKVIDVGIETLKKIGNSSGGTRNISGSLLNHTHLEYILAKWFNKESALLFTSGYIANVGALETLGKLLNLVFVSDQMNHASIINGIRESRCEKYIFKHNDMVDLENILKKLRMDKKYQYRKIMIIFESIYSMSGNMSNIPRIVQLAKKYNALTYVDEVHAVGLYGKTGSGYVEELHLCDHIDIINGTLSKAIGSLGGFICANKYYIDVIRSYSPHFIFTTSLTPVNINTSAEAIYIIQNDINLRNKFRQVVQKTKKRLTQQGIHIMDNDSHIVVALINCAEKCKQICDDLLTEHNIYIQPINYPTVPSGSERIRITPSPYHTDEHIEELAKSLYHVFKKYEVNLFDKGNRRAEMKL</sequence>
<dbReference type="InterPro" id="IPR004839">
    <property type="entry name" value="Aminotransferase_I/II_large"/>
</dbReference>
<dbReference type="GeneID" id="39750569"/>
<keyword evidence="6" id="KW-0663">Pyridoxal phosphate</keyword>
<evidence type="ECO:0000256" key="4">
    <source>
        <dbReference type="ARBA" id="ARBA00013257"/>
    </source>
</evidence>
<dbReference type="OMA" id="WFNKESA"/>
<dbReference type="AlphaFoldDB" id="A0A1Y1JTU7"/>
<dbReference type="UniPathway" id="UPA00251">
    <property type="reaction ID" value="UER00375"/>
</dbReference>
<dbReference type="PROSITE" id="PS00599">
    <property type="entry name" value="AA_TRANSFER_CLASS_2"/>
    <property type="match status" value="1"/>
</dbReference>
<dbReference type="Proteomes" id="UP000195521">
    <property type="component" value="Unassembled WGS sequence"/>
</dbReference>
<dbReference type="PANTHER" id="PTHR13693">
    <property type="entry name" value="CLASS II AMINOTRANSFERASE/8-AMINO-7-OXONONANOATE SYNTHASE"/>
    <property type="match status" value="1"/>
</dbReference>
<gene>
    <name evidence="14" type="ORF">PGO_146210</name>
</gene>
<dbReference type="InterPro" id="IPR010961">
    <property type="entry name" value="4pyrrol_synth_NH2levulA_synth"/>
</dbReference>
<evidence type="ECO:0000313" key="14">
    <source>
        <dbReference type="EMBL" id="GAW83823.1"/>
    </source>
</evidence>
<dbReference type="EC" id="2.3.1.37" evidence="4"/>
<dbReference type="Gene3D" id="3.40.640.10">
    <property type="entry name" value="Type I PLP-dependent aspartate aminotransferase-like (Major domain)"/>
    <property type="match status" value="1"/>
</dbReference>
<accession>A0A1Y1JTU7</accession>
<evidence type="ECO:0000256" key="7">
    <source>
        <dbReference type="ARBA" id="ARBA00023133"/>
    </source>
</evidence>
<evidence type="ECO:0000256" key="1">
    <source>
        <dbReference type="ARBA" id="ARBA00001933"/>
    </source>
</evidence>
<dbReference type="InterPro" id="IPR001917">
    <property type="entry name" value="Aminotrans_II_pyridoxalP_BS"/>
</dbReference>
<dbReference type="InterPro" id="IPR050087">
    <property type="entry name" value="AON_synthase_class-II"/>
</dbReference>
<dbReference type="SUPFAM" id="SSF53383">
    <property type="entry name" value="PLP-dependent transferases"/>
    <property type="match status" value="1"/>
</dbReference>
<reference evidence="15" key="1">
    <citation type="submission" date="2017-04" db="EMBL/GenBank/DDBJ databases">
        <title>Plasmodium gonderi genome.</title>
        <authorList>
            <person name="Arisue N."/>
            <person name="Honma H."/>
            <person name="Kawai S."/>
            <person name="Tougan T."/>
            <person name="Tanabe K."/>
            <person name="Horii T."/>
        </authorList>
    </citation>
    <scope>NUCLEOTIDE SEQUENCE [LARGE SCALE GENOMIC DNA]</scope>
    <source>
        <strain evidence="15">ATCC 30045</strain>
    </source>
</reference>
<evidence type="ECO:0000256" key="9">
    <source>
        <dbReference type="ARBA" id="ARBA00031691"/>
    </source>
</evidence>
<dbReference type="InterPro" id="IPR015422">
    <property type="entry name" value="PyrdxlP-dep_Trfase_small"/>
</dbReference>
<name>A0A1Y1JTU7_PLAGO</name>